<sequence>MVTTGDIEEIISKLSSDKAKTREEGIKLLSSWLEGERSFGFCKFLSQNTAKLKPNEIPHSKTWPFLLKVLIGCISSEISTSKKRPPKLVFAKTLRISIQQAEDTKFSGKMQLLLSVVKSLFSHIWDVLRDVPSFQSEYGIILRHLLAVKDYRFHMRKRVYCGLVLLYMEKVGTSLSGKNNVQSNPKEEVFRCILTLHSLLENPPGDFPDNLREDIVKGFVGIFLHIRDEGKISRKLIECINVYLSKDGPNLDCKPMEIHSAVQEFVFRCWLTTHDRALKDALILYATLQLKLTRSAADGCHLVEQLIDIVGKELDQSNIASSTIPWGDTARDDKLGTLTSLHCGLLELAASVFYWACINTAKAPYSDKRPRREPAATRLRQGLMKGKWLWNGAFCFLIRIYHSRISKDLLIYWFEGICESFERILNDGNSEHSYDGLLWVLRSLQELCYVRLLSIPRGDTSQCSSLTQNEIGGGWNRIWSFLIHGLPIFSNVTSVVSLFFMFLEFLSHIVVSQELVNIPTVPHDVWDLRLFKHIPSVSALYFIACYFSRKGSQGDLRDILHLRQNLLRSVLGLLNWKESFVLNESVIVLLPAAMFSLCAGSAPFPHCLKVPFMSNSSIDVSEATEDRFKVEEHDHDLLYEPVECSVEVLAEIKPVSSVEVSQSQCHHNVRLPRQIWHPLLHEMETHFLLVVMDKEIEKMLLSDLFFLGGLLCNCIHGSILTRLIKANSSFVTKMCEHLLKLLQRAVSVIEENKNDLQLHGCFGSSPILDGTGPTLASLRTLVCSSLFSSWRDQNIFDDMLSGAIIQVIEKLLRALGKLFEQFSEGTRHAQSEIAMPEFFSASETCPPNSYPLDNCKVRIVDMDLDVNEDSKDMDIVGITRKGISVAPLSSVKWKFDMISAMTNFFTVLPIITWEIMFDLMEKENDSEVCEYILYSLCKHLSCSFTKLSDLVICMDNMIEVRVSLKLRCVNILTATCGLLGTLVSSGYGGKDKKVNLSALGRPSEQSLESLRDLVIKIAEFDLLDWLGRVKLIDCICNFITLDPPIGQQVMIEKLLTMLQDTDYRVRLFLARRVGVLFQTWDGHDELFQDVCSNFGVKLVMSSTKTLVTAMEVLAAGPYPRPTMETIIVTLAHLAFYSEKIELEAIFMICVVAAIDPCQRELVFAVLDNLSSQLQYATRSKYLDELMGVILFSWVACNVSVVALVEIRDLFVLKSEPSYFMQYCCPWLLPALIMSGDTASLKWVATVAGQPLAVLVKSHFVPIFGVCMALHCSKKLGREKGAVVLQSSILRIAEISENDRDNLIKQHMVSIVSFILSLSSSSSGPGMPFFPKDVIVQAIQTVVDGFLDMEHRPSTVGIVDKINIFRADRVFKFIVEIHYKVTAAIHHRHRCHRFSGLEALIDIIGHRAAISSTSNYLFNLVGQFIGCHALQDQCCLILSMLLEAFKSNPTKDVTCVLGEQLQFLVSKLVSCCIPSQNNGELSSIPSSQVTSLLHQLIVDSDPSLYDYIRELEPFPEIDCFDGIRKFHQELCKDYSTRDHFLKFVRRTSYLPQRLVLWSLQALHKKLLTGEIIRPEKNVENTVGQFSCWHCEPELVSAVWALVRMCGSNDANDIRALVSDFISRVGIGDPHVVVFHLPGDPGQMLLSQPLDHGSASEVGFNADTGIPEELLITLVKLLKKYLLDESVNIIDMTSRALRGILSTERGQRALLSLDSYERSLITVHSKGVNMELVEKLLSHSERKSSAEMRSLENSSLWKTHGKSYETWICPLVHSLIDFSNDTILRLCQDIVLLKAELAELLFSSVLINLAGGKDSNVDLCKLISSQVQENIFIETNELIKSVQVMLDALNELRLYHVMERGGTSAPLKRESSKHDKPSSYSSRSRSTSEKSKDPSAISSPMTMSTYLWEKVYWLSIDYLLVAKAAIHCGSYFTSVLYVEYWCEEQFNSLILGSPDFSALEMLPQHIELLISAVTQINEPDSLYGIIQSYKLKSQIITYEHEGDWSKALEYYDLQVRSAPAVQMDGFRSNLLQEHSHGTHQLSFSRSEVEMRRKKSYIGLMRSLQQTGCTHVLDLYCQGLTSQKSLFEHDSEFTELQYEAAWRAGNWDFSLLHVEVDNPATRKHIKIDHFNENLHSCLRALQEGDSNEFHTKLIDSKQELVLSIHHASKESTEYIYSSIVKLQILDHLGMTWGLRWRPSSYKEIESHSEKQKVLFEPVIPTMHQMELLNRDWTFILNQTQVHMILLEPFIAFRRVLLQILNSKECTIQHLLQSASTLRKGSRFSLAAAALHEFKLLSAGTEGQQATSYICFLGRLEEAKLLRAQGQHEMAINLAKYILHHYQLNGEASNVYRLVGKWLAETRSSNSRTILEQYLKLAVELAEPKRSTDKKCLARQCQTHFHLAHYSDALFRSYEERLISNEWQAAMRLRKHKTKELEVLIRRLKSSTKGEKTDYSVKIQELQKQLAMDRREAEKLQDDRDNFLSLALEGYQRCLVIGDKYDVRVVFRLVSLWFSLSSRQNVINGMLSAVKEVQSYKFIPLVYQIASRMGSSKDGPGPHSFQFALVSLVKKMAIDHPYHTIFQLLALANGDRVKDKQRSRNSFVVDMDKKLAAENLLGELSSHHGAIIRQMKQMVEIYIKLAELETKREDTNKRIPLPREIRSLRQLELVPVVTATFPVDSSCQYHEGSFPHFKGLADSVMVMNGINAPKVVICLGSDGHRYRQLAKSGNDDLRQDAVMEQFFGLVNTFLQNHRDTWRRRIGIRTYKVVPFTPSAGVLEWVDGTIPLGEYLLGSLKNGGAHVRYGVRDWSFLRCREYMAKASDKLKAFQTVCENFRPVMHYFFLERFLQPANWFEKRLSYTRSVAASSMVGYIVGLGDRHSMNILMDQVTAEVVHIDLGVAFEQGLMLKTPEQVPFRLTRDIIDGMGVTGVEGVFRRCCEETISVMRTNKEALLTIIEVFIHDPLYKWALSPLKALQLQKETDDDIPILEDSQDVYEGNKDAARALMRVKQKLDGYEEGEMRSVHGQVVQQLIQDAIDSERLCQMFPGWGAWL</sequence>
<dbReference type="Pfam" id="PF25360">
    <property type="entry name" value="TPR_ATM"/>
    <property type="match status" value="1"/>
</dbReference>
<gene>
    <name evidence="18" type="ORF">BVC80_9043g40</name>
</gene>
<dbReference type="SUPFAM" id="SSF56112">
    <property type="entry name" value="Protein kinase-like (PK-like)"/>
    <property type="match status" value="1"/>
</dbReference>
<dbReference type="FunFam" id="3.30.1010.10:FF:000023">
    <property type="entry name" value="Serine/threonine-protein kinase ATM"/>
    <property type="match status" value="1"/>
</dbReference>
<dbReference type="InterPro" id="IPR036940">
    <property type="entry name" value="PI3/4_kinase_cat_sf"/>
</dbReference>
<comment type="subcellular location">
    <subcellularLocation>
        <location evidence="1">Nucleus</location>
    </subcellularLocation>
</comment>
<keyword evidence="6" id="KW-0227">DNA damage</keyword>
<dbReference type="InterPro" id="IPR038980">
    <property type="entry name" value="ATM_plant"/>
</dbReference>
<evidence type="ECO:0000259" key="15">
    <source>
        <dbReference type="PROSITE" id="PS50290"/>
    </source>
</evidence>
<name>A0A200R2P2_MACCD</name>
<dbReference type="Pfam" id="PF02259">
    <property type="entry name" value="FAT"/>
    <property type="match status" value="1"/>
</dbReference>
<comment type="catalytic activity">
    <reaction evidence="12">
        <text>L-seryl-[protein] + ATP = O-phospho-L-seryl-[protein] + ADP + H(+)</text>
        <dbReference type="Rhea" id="RHEA:17989"/>
        <dbReference type="Rhea" id="RHEA-COMP:9863"/>
        <dbReference type="Rhea" id="RHEA-COMP:11604"/>
        <dbReference type="ChEBI" id="CHEBI:15378"/>
        <dbReference type="ChEBI" id="CHEBI:29999"/>
        <dbReference type="ChEBI" id="CHEBI:30616"/>
        <dbReference type="ChEBI" id="CHEBI:83421"/>
        <dbReference type="ChEBI" id="CHEBI:456216"/>
        <dbReference type="EC" id="2.7.11.1"/>
    </reaction>
</comment>
<dbReference type="OrthoDB" id="381190at2759"/>
<keyword evidence="4" id="KW-0808">Transferase</keyword>
<evidence type="ECO:0000256" key="9">
    <source>
        <dbReference type="ARBA" id="ARBA00023242"/>
    </source>
</evidence>
<evidence type="ECO:0000256" key="5">
    <source>
        <dbReference type="ARBA" id="ARBA00022741"/>
    </source>
</evidence>
<dbReference type="STRING" id="56857.A0A200R2P2"/>
<keyword evidence="19" id="KW-1185">Reference proteome</keyword>
<evidence type="ECO:0000256" key="1">
    <source>
        <dbReference type="ARBA" id="ARBA00004123"/>
    </source>
</evidence>
<dbReference type="InterPro" id="IPR014009">
    <property type="entry name" value="PIK_FAT"/>
</dbReference>
<dbReference type="InterPro" id="IPR003152">
    <property type="entry name" value="FATC_dom"/>
</dbReference>
<keyword evidence="7 18" id="KW-0418">Kinase</keyword>
<protein>
    <recommendedName>
        <fullName evidence="13">Serine/threonine-protein kinase ATM</fullName>
        <ecNumber evidence="2">2.7.11.1</ecNumber>
    </recommendedName>
</protein>
<accession>A0A200R2P2</accession>
<dbReference type="InterPro" id="IPR018936">
    <property type="entry name" value="PI3/4_kinase_CS"/>
</dbReference>
<evidence type="ECO:0000256" key="3">
    <source>
        <dbReference type="ARBA" id="ARBA00022527"/>
    </source>
</evidence>
<evidence type="ECO:0000256" key="10">
    <source>
        <dbReference type="ARBA" id="ARBA00023306"/>
    </source>
</evidence>
<dbReference type="Gene3D" id="1.10.1070.11">
    <property type="entry name" value="Phosphatidylinositol 3-/4-kinase, catalytic domain"/>
    <property type="match status" value="1"/>
</dbReference>
<dbReference type="InterPro" id="IPR011009">
    <property type="entry name" value="Kinase-like_dom_sf"/>
</dbReference>
<dbReference type="PANTHER" id="PTHR37079:SF4">
    <property type="entry name" value="SERINE_THREONINE-PROTEIN KINASE ATM"/>
    <property type="match status" value="1"/>
</dbReference>
<feature type="compositionally biased region" description="Basic and acidic residues" evidence="14">
    <location>
        <begin position="1865"/>
        <end position="1875"/>
    </location>
</feature>
<feature type="domain" description="FATC" evidence="17">
    <location>
        <begin position="3016"/>
        <end position="3049"/>
    </location>
</feature>
<feature type="domain" description="FAT" evidence="16">
    <location>
        <begin position="1918"/>
        <end position="2586"/>
    </location>
</feature>
<keyword evidence="3" id="KW-0723">Serine/threonine-protein kinase</keyword>
<dbReference type="PANTHER" id="PTHR37079">
    <property type="entry name" value="SERINE/THREONINE-PROTEIN KINASE ATM"/>
    <property type="match status" value="1"/>
</dbReference>
<dbReference type="GO" id="GO:0005524">
    <property type="term" value="F:ATP binding"/>
    <property type="evidence" value="ECO:0007669"/>
    <property type="project" value="UniProtKB-KW"/>
</dbReference>
<keyword evidence="8" id="KW-0067">ATP-binding</keyword>
<dbReference type="PROSITE" id="PS50290">
    <property type="entry name" value="PI3_4_KINASE_3"/>
    <property type="match status" value="1"/>
</dbReference>
<dbReference type="InterPro" id="IPR000403">
    <property type="entry name" value="PI3/4_kinase_cat_dom"/>
</dbReference>
<dbReference type="SMART" id="SM01343">
    <property type="entry name" value="FATC"/>
    <property type="match status" value="1"/>
</dbReference>
<dbReference type="EMBL" id="MVGT01000456">
    <property type="protein sequence ID" value="OVA16997.1"/>
    <property type="molecule type" value="Genomic_DNA"/>
</dbReference>
<dbReference type="EC" id="2.7.11.1" evidence="2"/>
<proteinExistence type="predicted"/>
<comment type="catalytic activity">
    <reaction evidence="11">
        <text>L-threonyl-[protein] + ATP = O-phospho-L-threonyl-[protein] + ADP + H(+)</text>
        <dbReference type="Rhea" id="RHEA:46608"/>
        <dbReference type="Rhea" id="RHEA-COMP:11060"/>
        <dbReference type="Rhea" id="RHEA-COMP:11605"/>
        <dbReference type="ChEBI" id="CHEBI:15378"/>
        <dbReference type="ChEBI" id="CHEBI:30013"/>
        <dbReference type="ChEBI" id="CHEBI:30616"/>
        <dbReference type="ChEBI" id="CHEBI:61977"/>
        <dbReference type="ChEBI" id="CHEBI:456216"/>
        <dbReference type="EC" id="2.7.11.1"/>
    </reaction>
</comment>
<dbReference type="FunFam" id="1.10.1070.11:FF:000015">
    <property type="entry name" value="Serine/threonine-protein kinase ATM"/>
    <property type="match status" value="1"/>
</dbReference>
<keyword evidence="9" id="KW-0539">Nucleus</keyword>
<evidence type="ECO:0000259" key="17">
    <source>
        <dbReference type="PROSITE" id="PS51190"/>
    </source>
</evidence>
<dbReference type="Pfam" id="PF02260">
    <property type="entry name" value="FATC"/>
    <property type="match status" value="1"/>
</dbReference>
<feature type="region of interest" description="Disordered" evidence="14">
    <location>
        <begin position="1863"/>
        <end position="1896"/>
    </location>
</feature>
<dbReference type="PROSITE" id="PS51189">
    <property type="entry name" value="FAT"/>
    <property type="match status" value="1"/>
</dbReference>
<comment type="caution">
    <text evidence="18">The sequence shown here is derived from an EMBL/GenBank/DDBJ whole genome shotgun (WGS) entry which is preliminary data.</text>
</comment>
<dbReference type="PROSITE" id="PS00915">
    <property type="entry name" value="PI3_4_KINASE_1"/>
    <property type="match status" value="1"/>
</dbReference>
<reference evidence="18 19" key="1">
    <citation type="journal article" date="2017" name="Mol. Plant">
        <title>The Genome of Medicinal Plant Macleaya cordata Provides New Insights into Benzylisoquinoline Alkaloids Metabolism.</title>
        <authorList>
            <person name="Liu X."/>
            <person name="Liu Y."/>
            <person name="Huang P."/>
            <person name="Ma Y."/>
            <person name="Qing Z."/>
            <person name="Tang Q."/>
            <person name="Cao H."/>
            <person name="Cheng P."/>
            <person name="Zheng Y."/>
            <person name="Yuan Z."/>
            <person name="Zhou Y."/>
            <person name="Liu J."/>
            <person name="Tang Z."/>
            <person name="Zhuo Y."/>
            <person name="Zhang Y."/>
            <person name="Yu L."/>
            <person name="Huang J."/>
            <person name="Yang P."/>
            <person name="Peng Q."/>
            <person name="Zhang J."/>
            <person name="Jiang W."/>
            <person name="Zhang Z."/>
            <person name="Lin K."/>
            <person name="Ro D.K."/>
            <person name="Chen X."/>
            <person name="Xiong X."/>
            <person name="Shang Y."/>
            <person name="Huang S."/>
            <person name="Zeng J."/>
        </authorList>
    </citation>
    <scope>NUCLEOTIDE SEQUENCE [LARGE SCALE GENOMIC DNA]</scope>
    <source>
        <strain evidence="19">cv. BLH2017</strain>
        <tissue evidence="18">Root</tissue>
    </source>
</reference>
<dbReference type="OMA" id="LYSTWFY"/>
<dbReference type="SMART" id="SM00146">
    <property type="entry name" value="PI3Kc"/>
    <property type="match status" value="1"/>
</dbReference>
<feature type="domain" description="PI3K/PI4K catalytic" evidence="15">
    <location>
        <begin position="2692"/>
        <end position="3003"/>
    </location>
</feature>
<dbReference type="FunCoup" id="A0A200R2P2">
    <property type="interactions" value="614"/>
</dbReference>
<evidence type="ECO:0000256" key="13">
    <source>
        <dbReference type="ARBA" id="ARBA00073111"/>
    </source>
</evidence>
<keyword evidence="5" id="KW-0547">Nucleotide-binding</keyword>
<dbReference type="InterPro" id="IPR044107">
    <property type="entry name" value="PIKKc_ATM"/>
</dbReference>
<evidence type="ECO:0000256" key="12">
    <source>
        <dbReference type="ARBA" id="ARBA00048679"/>
    </source>
</evidence>
<organism evidence="18 19">
    <name type="scientific">Macleaya cordata</name>
    <name type="common">Five-seeded plume-poppy</name>
    <name type="synonym">Bocconia cordata</name>
    <dbReference type="NCBI Taxonomy" id="56857"/>
    <lineage>
        <taxon>Eukaryota</taxon>
        <taxon>Viridiplantae</taxon>
        <taxon>Streptophyta</taxon>
        <taxon>Embryophyta</taxon>
        <taxon>Tracheophyta</taxon>
        <taxon>Spermatophyta</taxon>
        <taxon>Magnoliopsida</taxon>
        <taxon>Ranunculales</taxon>
        <taxon>Papaveraceae</taxon>
        <taxon>Papaveroideae</taxon>
        <taxon>Macleaya</taxon>
    </lineage>
</organism>
<dbReference type="InterPro" id="IPR003151">
    <property type="entry name" value="PIK-rel_kinase_FAT"/>
</dbReference>
<evidence type="ECO:0000256" key="11">
    <source>
        <dbReference type="ARBA" id="ARBA00047899"/>
    </source>
</evidence>
<dbReference type="Gene3D" id="3.30.1010.10">
    <property type="entry name" value="Phosphatidylinositol 3-kinase Catalytic Subunit, Chain A, domain 4"/>
    <property type="match status" value="1"/>
</dbReference>
<dbReference type="PROSITE" id="PS51190">
    <property type="entry name" value="FATC"/>
    <property type="match status" value="1"/>
</dbReference>
<dbReference type="Pfam" id="PF00454">
    <property type="entry name" value="PI3_PI4_kinase"/>
    <property type="match status" value="1"/>
</dbReference>
<keyword evidence="10" id="KW-0131">Cell cycle</keyword>
<dbReference type="CDD" id="cd05171">
    <property type="entry name" value="PIKKc_ATM"/>
    <property type="match status" value="1"/>
</dbReference>
<dbReference type="GO" id="GO:0006281">
    <property type="term" value="P:DNA repair"/>
    <property type="evidence" value="ECO:0007669"/>
    <property type="project" value="InterPro"/>
</dbReference>
<dbReference type="InterPro" id="IPR057445">
    <property type="entry name" value="ATM_TPR"/>
</dbReference>
<evidence type="ECO:0000259" key="16">
    <source>
        <dbReference type="PROSITE" id="PS51189"/>
    </source>
</evidence>
<dbReference type="Proteomes" id="UP000195402">
    <property type="component" value="Unassembled WGS sequence"/>
</dbReference>
<dbReference type="GO" id="GO:0005634">
    <property type="term" value="C:nucleus"/>
    <property type="evidence" value="ECO:0007669"/>
    <property type="project" value="UniProtKB-SubCell"/>
</dbReference>
<evidence type="ECO:0000313" key="19">
    <source>
        <dbReference type="Proteomes" id="UP000195402"/>
    </source>
</evidence>
<evidence type="ECO:0000256" key="4">
    <source>
        <dbReference type="ARBA" id="ARBA00022679"/>
    </source>
</evidence>
<dbReference type="SUPFAM" id="SSF48371">
    <property type="entry name" value="ARM repeat"/>
    <property type="match status" value="2"/>
</dbReference>
<evidence type="ECO:0000256" key="14">
    <source>
        <dbReference type="SAM" id="MobiDB-lite"/>
    </source>
</evidence>
<dbReference type="PROSITE" id="PS00916">
    <property type="entry name" value="PI3_4_KINASE_2"/>
    <property type="match status" value="1"/>
</dbReference>
<evidence type="ECO:0000256" key="7">
    <source>
        <dbReference type="ARBA" id="ARBA00022777"/>
    </source>
</evidence>
<evidence type="ECO:0000256" key="8">
    <source>
        <dbReference type="ARBA" id="ARBA00022840"/>
    </source>
</evidence>
<evidence type="ECO:0000256" key="2">
    <source>
        <dbReference type="ARBA" id="ARBA00012513"/>
    </source>
</evidence>
<evidence type="ECO:0000256" key="6">
    <source>
        <dbReference type="ARBA" id="ARBA00022763"/>
    </source>
</evidence>
<dbReference type="InterPro" id="IPR016024">
    <property type="entry name" value="ARM-type_fold"/>
</dbReference>
<evidence type="ECO:0000313" key="18">
    <source>
        <dbReference type="EMBL" id="OVA16997.1"/>
    </source>
</evidence>
<dbReference type="InParanoid" id="A0A200R2P2"/>
<dbReference type="GO" id="GO:0004674">
    <property type="term" value="F:protein serine/threonine kinase activity"/>
    <property type="evidence" value="ECO:0007669"/>
    <property type="project" value="UniProtKB-KW"/>
</dbReference>